<dbReference type="Pfam" id="PF00583">
    <property type="entry name" value="Acetyltransf_1"/>
    <property type="match status" value="1"/>
</dbReference>
<dbReference type="Proteomes" id="UP000593875">
    <property type="component" value="Chromosome"/>
</dbReference>
<dbReference type="InterPro" id="IPR016181">
    <property type="entry name" value="Acyl_CoA_acyltransferase"/>
</dbReference>
<accession>A0A7L9U6R7</accession>
<proteinExistence type="predicted"/>
<dbReference type="PANTHER" id="PTHR43877:SF2">
    <property type="entry name" value="AMINOALKYLPHOSPHONATE N-ACETYLTRANSFERASE-RELATED"/>
    <property type="match status" value="1"/>
</dbReference>
<evidence type="ECO:0000256" key="2">
    <source>
        <dbReference type="ARBA" id="ARBA00023315"/>
    </source>
</evidence>
<reference evidence="4 5" key="1">
    <citation type="submission" date="2020-10" db="EMBL/GenBank/DDBJ databases">
        <title>Genome sequencing of Massilia sp. LPB0304.</title>
        <authorList>
            <person name="Kim J."/>
        </authorList>
    </citation>
    <scope>NUCLEOTIDE SEQUENCE [LARGE SCALE GENOMIC DNA]</scope>
    <source>
        <strain evidence="4 5">LPB0304</strain>
    </source>
</reference>
<feature type="domain" description="N-acetyltransferase" evidence="3">
    <location>
        <begin position="1"/>
        <end position="148"/>
    </location>
</feature>
<dbReference type="SUPFAM" id="SSF55729">
    <property type="entry name" value="Acyl-CoA N-acyltransferases (Nat)"/>
    <property type="match status" value="1"/>
</dbReference>
<dbReference type="PROSITE" id="PS51186">
    <property type="entry name" value="GNAT"/>
    <property type="match status" value="1"/>
</dbReference>
<evidence type="ECO:0000259" key="3">
    <source>
        <dbReference type="PROSITE" id="PS51186"/>
    </source>
</evidence>
<dbReference type="RefSeq" id="WP_193687711.1">
    <property type="nucleotide sequence ID" value="NZ_CP062941.1"/>
</dbReference>
<dbReference type="CDD" id="cd04301">
    <property type="entry name" value="NAT_SF"/>
    <property type="match status" value="1"/>
</dbReference>
<sequence>MVCAPADPDSADARALIAELDAALAAICGDSGSGSFDPLDVRGPGSVFLMARDGDGKAVGCGALRPLVPGVAELKRMYARPGSGAGRYLLMALEEQAAGFGYRELWLSTRRVNLTALAFYARNGYAPVDNYGRYVGREQSVCLGKCLPTLNVRP</sequence>
<evidence type="ECO:0000313" key="4">
    <source>
        <dbReference type="EMBL" id="QOL50724.1"/>
    </source>
</evidence>
<name>A0A7L9U6R7_9BURK</name>
<dbReference type="EMBL" id="CP062941">
    <property type="protein sequence ID" value="QOL50724.1"/>
    <property type="molecule type" value="Genomic_DNA"/>
</dbReference>
<dbReference type="AlphaFoldDB" id="A0A7L9U6R7"/>
<gene>
    <name evidence="4" type="ORF">LPB04_05395</name>
</gene>
<evidence type="ECO:0000256" key="1">
    <source>
        <dbReference type="ARBA" id="ARBA00022679"/>
    </source>
</evidence>
<keyword evidence="1 4" id="KW-0808">Transferase</keyword>
<dbReference type="InterPro" id="IPR050832">
    <property type="entry name" value="Bact_Acetyltransf"/>
</dbReference>
<dbReference type="KEGG" id="mlir:LPB04_05395"/>
<keyword evidence="2" id="KW-0012">Acyltransferase</keyword>
<evidence type="ECO:0000313" key="5">
    <source>
        <dbReference type="Proteomes" id="UP000593875"/>
    </source>
</evidence>
<dbReference type="InterPro" id="IPR000182">
    <property type="entry name" value="GNAT_dom"/>
</dbReference>
<organism evidence="4 5">
    <name type="scientific">Massilia litorea</name>
    <dbReference type="NCBI Taxonomy" id="2769491"/>
    <lineage>
        <taxon>Bacteria</taxon>
        <taxon>Pseudomonadati</taxon>
        <taxon>Pseudomonadota</taxon>
        <taxon>Betaproteobacteria</taxon>
        <taxon>Burkholderiales</taxon>
        <taxon>Oxalobacteraceae</taxon>
        <taxon>Telluria group</taxon>
        <taxon>Massilia</taxon>
    </lineage>
</organism>
<dbReference type="PANTHER" id="PTHR43877">
    <property type="entry name" value="AMINOALKYLPHOSPHONATE N-ACETYLTRANSFERASE-RELATED-RELATED"/>
    <property type="match status" value="1"/>
</dbReference>
<keyword evidence="5" id="KW-1185">Reference proteome</keyword>
<protein>
    <submittedName>
        <fullName evidence="4">GNAT family N-acetyltransferase</fullName>
    </submittedName>
</protein>
<dbReference type="GO" id="GO:0016747">
    <property type="term" value="F:acyltransferase activity, transferring groups other than amino-acyl groups"/>
    <property type="evidence" value="ECO:0007669"/>
    <property type="project" value="InterPro"/>
</dbReference>
<dbReference type="Gene3D" id="3.40.630.30">
    <property type="match status" value="1"/>
</dbReference>